<organism evidence="5 6">
    <name type="scientific">Radiobacillus deserti</name>
    <dbReference type="NCBI Taxonomy" id="2594883"/>
    <lineage>
        <taxon>Bacteria</taxon>
        <taxon>Bacillati</taxon>
        <taxon>Bacillota</taxon>
        <taxon>Bacilli</taxon>
        <taxon>Bacillales</taxon>
        <taxon>Bacillaceae</taxon>
        <taxon>Radiobacillus</taxon>
    </lineage>
</organism>
<dbReference type="KEGG" id="aqt:FN924_17425"/>
<dbReference type="SUPFAM" id="SSF46785">
    <property type="entry name" value="Winged helix' DNA-binding domain"/>
    <property type="match status" value="1"/>
</dbReference>
<dbReference type="Gene3D" id="1.10.10.10">
    <property type="entry name" value="Winged helix-like DNA-binding domain superfamily/Winged helix DNA-binding domain"/>
    <property type="match status" value="1"/>
</dbReference>
<sequence>MQRGSFQWMKSINKTIILNKIRTSGPISRADIAKETSLTPPTVGSIVKELIEQGIVMESQQGESQGGRKPTMLVINREEFFVIGMDAGPKTVDCLVTNLAGERKCDFSLELEEELSNEAFLSVLIKGVEQMLATVNKPKEKIIGIGVAMHGVVDVQNGIGKYAPNLHLTDIPIKEVLEDHFDLTVKVENDARAMALGESWFGGWDDTKSMLAVNIGRGIGGGIVLDGTLLHGEHDIAGEIGHMTLDLYGRPCECGSNGCFQTLASGPSIEQKVQAALQNGEESLILDLVEGKIEDITGEIIYEAAVNGDAFAIRTWTEVGMYIGVACTNLIHTVNPSRIVLGGGVANAKPFLKDSIQKTIQNRGLTKEAKQTEVEFSRLGKAASSLGAIALLLVELFQPEMMN</sequence>
<feature type="domain" description="HTH crp-type" evidence="4">
    <location>
        <begin position="19"/>
        <end position="77"/>
    </location>
</feature>
<dbReference type="OrthoDB" id="9796533at2"/>
<dbReference type="InterPro" id="IPR000600">
    <property type="entry name" value="ROK"/>
</dbReference>
<keyword evidence="6" id="KW-1185">Reference proteome</keyword>
<dbReference type="GO" id="GO:0042732">
    <property type="term" value="P:D-xylose metabolic process"/>
    <property type="evidence" value="ECO:0007669"/>
    <property type="project" value="UniProtKB-KW"/>
</dbReference>
<accession>A0A516KK77</accession>
<dbReference type="InterPro" id="IPR043129">
    <property type="entry name" value="ATPase_NBD"/>
</dbReference>
<evidence type="ECO:0000256" key="1">
    <source>
        <dbReference type="ARBA" id="ARBA00002486"/>
    </source>
</evidence>
<evidence type="ECO:0000313" key="5">
    <source>
        <dbReference type="EMBL" id="QDP41795.1"/>
    </source>
</evidence>
<dbReference type="GO" id="GO:0003677">
    <property type="term" value="F:DNA binding"/>
    <property type="evidence" value="ECO:0007669"/>
    <property type="project" value="InterPro"/>
</dbReference>
<dbReference type="AlphaFoldDB" id="A0A516KK77"/>
<comment type="function">
    <text evidence="1">Transcriptional repressor of xylose-utilizing enzymes.</text>
</comment>
<dbReference type="PROSITE" id="PS01125">
    <property type="entry name" value="ROK"/>
    <property type="match status" value="1"/>
</dbReference>
<dbReference type="GO" id="GO:0006355">
    <property type="term" value="P:regulation of DNA-templated transcription"/>
    <property type="evidence" value="ECO:0007669"/>
    <property type="project" value="InterPro"/>
</dbReference>
<protein>
    <submittedName>
        <fullName evidence="5">ROK family transcriptional regulator</fullName>
    </submittedName>
</protein>
<keyword evidence="3" id="KW-0119">Carbohydrate metabolism</keyword>
<proteinExistence type="inferred from homology"/>
<dbReference type="Pfam" id="PF00480">
    <property type="entry name" value="ROK"/>
    <property type="match status" value="1"/>
</dbReference>
<reference evidence="5 6" key="1">
    <citation type="submission" date="2019-07" db="EMBL/GenBank/DDBJ databases">
        <authorList>
            <person name="Li J."/>
        </authorList>
    </citation>
    <scope>NUCLEOTIDE SEQUENCE [LARGE SCALE GENOMIC DNA]</scope>
    <source>
        <strain evidence="5 6">TKL69</strain>
    </source>
</reference>
<evidence type="ECO:0000256" key="2">
    <source>
        <dbReference type="ARBA" id="ARBA00006479"/>
    </source>
</evidence>
<gene>
    <name evidence="5" type="ORF">FN924_17425</name>
</gene>
<comment type="similarity">
    <text evidence="2">Belongs to the ROK (NagC/XylR) family.</text>
</comment>
<dbReference type="Gene3D" id="3.30.420.40">
    <property type="match status" value="2"/>
</dbReference>
<dbReference type="SUPFAM" id="SSF53067">
    <property type="entry name" value="Actin-like ATPase domain"/>
    <property type="match status" value="1"/>
</dbReference>
<dbReference type="InterPro" id="IPR049874">
    <property type="entry name" value="ROK_cs"/>
</dbReference>
<dbReference type="PANTHER" id="PTHR18964:SF149">
    <property type="entry name" value="BIFUNCTIONAL UDP-N-ACETYLGLUCOSAMINE 2-EPIMERASE_N-ACETYLMANNOSAMINE KINASE"/>
    <property type="match status" value="1"/>
</dbReference>
<dbReference type="EMBL" id="CP041666">
    <property type="protein sequence ID" value="QDP41795.1"/>
    <property type="molecule type" value="Genomic_DNA"/>
</dbReference>
<dbReference type="InterPro" id="IPR036388">
    <property type="entry name" value="WH-like_DNA-bd_sf"/>
</dbReference>
<evidence type="ECO:0000259" key="4">
    <source>
        <dbReference type="SMART" id="SM00419"/>
    </source>
</evidence>
<dbReference type="Proteomes" id="UP000315215">
    <property type="component" value="Chromosome"/>
</dbReference>
<dbReference type="InterPro" id="IPR036390">
    <property type="entry name" value="WH_DNA-bd_sf"/>
</dbReference>
<dbReference type="SMART" id="SM00419">
    <property type="entry name" value="HTH_CRP"/>
    <property type="match status" value="1"/>
</dbReference>
<dbReference type="InterPro" id="IPR012318">
    <property type="entry name" value="HTH_CRP"/>
</dbReference>
<evidence type="ECO:0000256" key="3">
    <source>
        <dbReference type="ARBA" id="ARBA00022629"/>
    </source>
</evidence>
<name>A0A516KK77_9BACI</name>
<dbReference type="Pfam" id="PF13412">
    <property type="entry name" value="HTH_24"/>
    <property type="match status" value="1"/>
</dbReference>
<keyword evidence="3" id="KW-0859">Xylose metabolism</keyword>
<dbReference type="PANTHER" id="PTHR18964">
    <property type="entry name" value="ROK (REPRESSOR, ORF, KINASE) FAMILY"/>
    <property type="match status" value="1"/>
</dbReference>
<dbReference type="RefSeq" id="WP_143896689.1">
    <property type="nucleotide sequence ID" value="NZ_CP041666.1"/>
</dbReference>
<evidence type="ECO:0000313" key="6">
    <source>
        <dbReference type="Proteomes" id="UP000315215"/>
    </source>
</evidence>